<feature type="binding site" evidence="10">
    <location>
        <position position="17"/>
    </location>
    <ligand>
        <name>substrate</name>
    </ligand>
</feature>
<dbReference type="RefSeq" id="WP_106185029.1">
    <property type="nucleotide sequence ID" value="NZ_PVTF01000001.1"/>
</dbReference>
<comment type="similarity">
    <text evidence="2 11">Belongs to the glycosyl hydrolase 1 family.</text>
</comment>
<evidence type="ECO:0000256" key="4">
    <source>
        <dbReference type="ARBA" id="ARBA00022801"/>
    </source>
</evidence>
<feature type="binding site" evidence="10">
    <location>
        <begin position="390"/>
        <end position="391"/>
    </location>
    <ligand>
        <name>substrate</name>
    </ligand>
</feature>
<evidence type="ECO:0000256" key="3">
    <source>
        <dbReference type="ARBA" id="ARBA00012744"/>
    </source>
</evidence>
<evidence type="ECO:0000256" key="7">
    <source>
        <dbReference type="ARBA" id="ARBA00023295"/>
    </source>
</evidence>
<keyword evidence="8" id="KW-0624">Polysaccharide degradation</keyword>
<dbReference type="PROSITE" id="PS00653">
    <property type="entry name" value="GLYCOSYL_HYDROL_F1_2"/>
    <property type="match status" value="1"/>
</dbReference>
<dbReference type="Proteomes" id="UP000239494">
    <property type="component" value="Unassembled WGS sequence"/>
</dbReference>
<dbReference type="NCBIfam" id="TIGR03356">
    <property type="entry name" value="BGL"/>
    <property type="match status" value="1"/>
</dbReference>
<evidence type="ECO:0000256" key="5">
    <source>
        <dbReference type="ARBA" id="ARBA00023001"/>
    </source>
</evidence>
<dbReference type="EMBL" id="PVTF01000001">
    <property type="protein sequence ID" value="PRY45927.1"/>
    <property type="molecule type" value="Genomic_DNA"/>
</dbReference>
<protein>
    <recommendedName>
        <fullName evidence="3 11">Beta-glucosidase</fullName>
        <ecNumber evidence="3 11">3.2.1.21</ecNumber>
    </recommendedName>
</protein>
<feature type="active site" description="Proton donor" evidence="9">
    <location>
        <position position="159"/>
    </location>
</feature>
<organism evidence="12 13">
    <name type="scientific">Umezawaea tangerina</name>
    <dbReference type="NCBI Taxonomy" id="84725"/>
    <lineage>
        <taxon>Bacteria</taxon>
        <taxon>Bacillati</taxon>
        <taxon>Actinomycetota</taxon>
        <taxon>Actinomycetes</taxon>
        <taxon>Pseudonocardiales</taxon>
        <taxon>Pseudonocardiaceae</taxon>
        <taxon>Umezawaea</taxon>
    </lineage>
</organism>
<keyword evidence="5" id="KW-0136">Cellulose degradation</keyword>
<dbReference type="PANTHER" id="PTHR10353">
    <property type="entry name" value="GLYCOSYL HYDROLASE"/>
    <property type="match status" value="1"/>
</dbReference>
<proteinExistence type="inferred from homology"/>
<comment type="catalytic activity">
    <reaction evidence="1 11">
        <text>Hydrolysis of terminal, non-reducing beta-D-glucosyl residues with release of beta-D-glucose.</text>
        <dbReference type="EC" id="3.2.1.21"/>
    </reaction>
</comment>
<sequence>MPLPDEFLWGVSTSAFQIEGAFTEGGRGPSVWDRFSPVRDDDTGEVACDHYHRYADDIALMKDLGVGAYRFSVAWPRVQPTGKGPANAEGLDFYDRLVDGLVEAGIDPVATLYHWDTPLELEDEGGWLGRDITERFAEYAALVADRLADRVKLWIPINEPVVVTLSGYAIGEHAPGKSLLFGSLPAAHHLNLAHGLAVQALRANGADAVGTANNHSPAWPESDSPEDRFAAGFYDTIHNRLFADPQLTGAYPEEATPFLPIVDGDLEKIAAPLDFYGVNYYNPTRLRATGEGEPLPFERIDIDEYPKTGFGWPVVPAGLTEVLTSLRERYGDRLPPVYITESGCSYPGEGTSPEELADQERIDYLDAHLRAAREAGVRGYFVWSIMDNFEWDAGYSQRFGLVHVDYKTQERTPRDSYRWYRDVIARES</sequence>
<evidence type="ECO:0000256" key="6">
    <source>
        <dbReference type="ARBA" id="ARBA00023277"/>
    </source>
</evidence>
<reference evidence="12 13" key="1">
    <citation type="submission" date="2018-03" db="EMBL/GenBank/DDBJ databases">
        <title>Genomic Encyclopedia of Archaeal and Bacterial Type Strains, Phase II (KMG-II): from individual species to whole genera.</title>
        <authorList>
            <person name="Goeker M."/>
        </authorList>
    </citation>
    <scope>NUCLEOTIDE SEQUENCE [LARGE SCALE GENOMIC DNA]</scope>
    <source>
        <strain evidence="12 13">DSM 44720</strain>
    </source>
</reference>
<dbReference type="GO" id="GO:0005829">
    <property type="term" value="C:cytosol"/>
    <property type="evidence" value="ECO:0007669"/>
    <property type="project" value="TreeGrafter"/>
</dbReference>
<dbReference type="OrthoDB" id="9765195at2"/>
<comment type="caution">
    <text evidence="12">The sequence shown here is derived from an EMBL/GenBank/DDBJ whole genome shotgun (WGS) entry which is preliminary data.</text>
</comment>
<evidence type="ECO:0000256" key="10">
    <source>
        <dbReference type="PIRSR" id="PIRSR617736-2"/>
    </source>
</evidence>
<dbReference type="GO" id="GO:0008422">
    <property type="term" value="F:beta-glucosidase activity"/>
    <property type="evidence" value="ECO:0007669"/>
    <property type="project" value="UniProtKB-EC"/>
</dbReference>
<evidence type="ECO:0000256" key="8">
    <source>
        <dbReference type="ARBA" id="ARBA00023326"/>
    </source>
</evidence>
<keyword evidence="7 11" id="KW-0326">Glycosidase</keyword>
<feature type="binding site" evidence="10">
    <location>
        <position position="114"/>
    </location>
    <ligand>
        <name>substrate</name>
    </ligand>
</feature>
<dbReference type="FunFam" id="3.20.20.80:FF:000004">
    <property type="entry name" value="Beta-glucosidase 6-phospho-beta-glucosidase"/>
    <property type="match status" value="1"/>
</dbReference>
<keyword evidence="4 11" id="KW-0378">Hydrolase</keyword>
<dbReference type="GO" id="GO:0030245">
    <property type="term" value="P:cellulose catabolic process"/>
    <property type="evidence" value="ECO:0007669"/>
    <property type="project" value="UniProtKB-KW"/>
</dbReference>
<evidence type="ECO:0000256" key="1">
    <source>
        <dbReference type="ARBA" id="ARBA00000448"/>
    </source>
</evidence>
<dbReference type="AlphaFoldDB" id="A0A2T0TJN7"/>
<dbReference type="InterPro" id="IPR017853">
    <property type="entry name" value="GH"/>
</dbReference>
<feature type="binding site" evidence="10">
    <location>
        <position position="383"/>
    </location>
    <ligand>
        <name>substrate</name>
    </ligand>
</feature>
<evidence type="ECO:0000256" key="11">
    <source>
        <dbReference type="RuleBase" id="RU361175"/>
    </source>
</evidence>
<accession>A0A2T0TJN7</accession>
<dbReference type="SUPFAM" id="SSF51445">
    <property type="entry name" value="(Trans)glycosidases"/>
    <property type="match status" value="1"/>
</dbReference>
<keyword evidence="13" id="KW-1185">Reference proteome</keyword>
<evidence type="ECO:0000313" key="12">
    <source>
        <dbReference type="EMBL" id="PRY45927.1"/>
    </source>
</evidence>
<dbReference type="InterPro" id="IPR033132">
    <property type="entry name" value="GH_1_N_CS"/>
</dbReference>
<feature type="binding site" evidence="10">
    <location>
        <position position="281"/>
    </location>
    <ligand>
        <name>substrate</name>
    </ligand>
</feature>
<dbReference type="InterPro" id="IPR001360">
    <property type="entry name" value="Glyco_hydro_1"/>
</dbReference>
<dbReference type="InterPro" id="IPR017736">
    <property type="entry name" value="Glyco_hydro_1_beta-glucosidase"/>
</dbReference>
<gene>
    <name evidence="12" type="ORF">CLV43_101190</name>
</gene>
<evidence type="ECO:0000313" key="13">
    <source>
        <dbReference type="Proteomes" id="UP000239494"/>
    </source>
</evidence>
<feature type="active site" description="Nucleophile" evidence="9">
    <location>
        <position position="341"/>
    </location>
</feature>
<dbReference type="PRINTS" id="PR00131">
    <property type="entry name" value="GLHYDRLASE1"/>
</dbReference>
<dbReference type="EC" id="3.2.1.21" evidence="3 11"/>
<evidence type="ECO:0000256" key="2">
    <source>
        <dbReference type="ARBA" id="ARBA00010838"/>
    </source>
</evidence>
<dbReference type="Gene3D" id="3.20.20.80">
    <property type="entry name" value="Glycosidases"/>
    <property type="match status" value="1"/>
</dbReference>
<name>A0A2T0TJN7_9PSEU</name>
<feature type="binding site" evidence="10">
    <location>
        <position position="158"/>
    </location>
    <ligand>
        <name>substrate</name>
    </ligand>
</feature>
<keyword evidence="6" id="KW-0119">Carbohydrate metabolism</keyword>
<dbReference type="PANTHER" id="PTHR10353:SF36">
    <property type="entry name" value="LP05116P"/>
    <property type="match status" value="1"/>
</dbReference>
<evidence type="ECO:0000256" key="9">
    <source>
        <dbReference type="PIRSR" id="PIRSR617736-1"/>
    </source>
</evidence>
<dbReference type="Pfam" id="PF00232">
    <property type="entry name" value="Glyco_hydro_1"/>
    <property type="match status" value="1"/>
</dbReference>